<keyword evidence="8" id="KW-1185">Reference proteome</keyword>
<feature type="transmembrane region" description="Helical" evidence="6">
    <location>
        <begin position="213"/>
        <end position="232"/>
    </location>
</feature>
<dbReference type="EMBL" id="WIVX01000026">
    <property type="protein sequence ID" value="MQU31305.1"/>
    <property type="molecule type" value="Genomic_DNA"/>
</dbReference>
<dbReference type="AlphaFoldDB" id="A0A7X1Y8D5"/>
<dbReference type="PANTHER" id="PTHR30250">
    <property type="entry name" value="PST FAMILY PREDICTED COLANIC ACID TRANSPORTER"/>
    <property type="match status" value="1"/>
</dbReference>
<evidence type="ECO:0000256" key="3">
    <source>
        <dbReference type="ARBA" id="ARBA00022692"/>
    </source>
</evidence>
<dbReference type="InterPro" id="IPR050833">
    <property type="entry name" value="Poly_Biosynth_Transport"/>
</dbReference>
<feature type="transmembrane region" description="Helical" evidence="6">
    <location>
        <begin position="332"/>
        <end position="351"/>
    </location>
</feature>
<evidence type="ECO:0000256" key="2">
    <source>
        <dbReference type="ARBA" id="ARBA00022475"/>
    </source>
</evidence>
<reference evidence="7 8" key="1">
    <citation type="submission" date="2019-10" db="EMBL/GenBank/DDBJ databases">
        <title>Evaluation of single-gene subtyping targets for Pseudomonas.</title>
        <authorList>
            <person name="Reichler S.J."/>
            <person name="Orsi R.H."/>
            <person name="Wiedmann M."/>
            <person name="Martin N.H."/>
            <person name="Murphy S.I."/>
        </authorList>
    </citation>
    <scope>NUCLEOTIDE SEQUENCE [LARGE SCALE GENOMIC DNA]</scope>
    <source>
        <strain evidence="7 8">FSL R10-2107</strain>
    </source>
</reference>
<organism evidence="7 8">
    <name type="scientific">Pseudomonas helleri</name>
    <dbReference type="NCBI Taxonomy" id="1608996"/>
    <lineage>
        <taxon>Bacteria</taxon>
        <taxon>Pseudomonadati</taxon>
        <taxon>Pseudomonadota</taxon>
        <taxon>Gammaproteobacteria</taxon>
        <taxon>Pseudomonadales</taxon>
        <taxon>Pseudomonadaceae</taxon>
        <taxon>Pseudomonas</taxon>
    </lineage>
</organism>
<protein>
    <submittedName>
        <fullName evidence="7">Oligosaccharide flippase family protein</fullName>
    </submittedName>
</protein>
<feature type="transmembrane region" description="Helical" evidence="6">
    <location>
        <begin position="174"/>
        <end position="192"/>
    </location>
</feature>
<evidence type="ECO:0000256" key="4">
    <source>
        <dbReference type="ARBA" id="ARBA00022989"/>
    </source>
</evidence>
<feature type="transmembrane region" description="Helical" evidence="6">
    <location>
        <begin position="83"/>
        <end position="105"/>
    </location>
</feature>
<evidence type="ECO:0000313" key="7">
    <source>
        <dbReference type="EMBL" id="MQU31305.1"/>
    </source>
</evidence>
<keyword evidence="5 6" id="KW-0472">Membrane</keyword>
<feature type="transmembrane region" description="Helical" evidence="6">
    <location>
        <begin position="363"/>
        <end position="382"/>
    </location>
</feature>
<comment type="subcellular location">
    <subcellularLocation>
        <location evidence="1">Cell membrane</location>
        <topology evidence="1">Multi-pass membrane protein</topology>
    </subcellularLocation>
</comment>
<dbReference type="Proteomes" id="UP000470186">
    <property type="component" value="Unassembled WGS sequence"/>
</dbReference>
<evidence type="ECO:0000256" key="5">
    <source>
        <dbReference type="ARBA" id="ARBA00023136"/>
    </source>
</evidence>
<keyword evidence="4 6" id="KW-1133">Transmembrane helix</keyword>
<comment type="caution">
    <text evidence="7">The sequence shown here is derived from an EMBL/GenBank/DDBJ whole genome shotgun (WGS) entry which is preliminary data.</text>
</comment>
<keyword evidence="3 6" id="KW-0812">Transmembrane</keyword>
<feature type="transmembrane region" description="Helical" evidence="6">
    <location>
        <begin position="144"/>
        <end position="162"/>
    </location>
</feature>
<accession>A0A7X1Y8D5</accession>
<feature type="transmembrane region" description="Helical" evidence="6">
    <location>
        <begin position="117"/>
        <end position="137"/>
    </location>
</feature>
<dbReference type="GO" id="GO:0005886">
    <property type="term" value="C:plasma membrane"/>
    <property type="evidence" value="ECO:0007669"/>
    <property type="project" value="UniProtKB-SubCell"/>
</dbReference>
<evidence type="ECO:0000313" key="8">
    <source>
        <dbReference type="Proteomes" id="UP000470186"/>
    </source>
</evidence>
<feature type="transmembrane region" description="Helical" evidence="6">
    <location>
        <begin position="42"/>
        <end position="62"/>
    </location>
</feature>
<feature type="transmembrane region" description="Helical" evidence="6">
    <location>
        <begin position="388"/>
        <end position="406"/>
    </location>
</feature>
<feature type="transmembrane region" description="Helical" evidence="6">
    <location>
        <begin position="297"/>
        <end position="320"/>
    </location>
</feature>
<dbReference type="PANTHER" id="PTHR30250:SF26">
    <property type="entry name" value="PSMA PROTEIN"/>
    <property type="match status" value="1"/>
</dbReference>
<sequence length="418" mass="46415">MKVFKSKILTQVGLGFFFRLTSAAALLIATPRIIEGVGMKGYGLWSLYISILTWVLMLDFGASNQLRNASRKLIDENKTGTELNTLLLGCLVVSAGCATIITLPFGGILEVGSEGLLLFYLSILVVVITNCCKSIIYSFNSAHFVFFITAIPNYVLLGFTLYPDTHFTLHQYFIAYLAGLTLSLTLASIFLKTKDVSLKKTSDTIKTLNKYDIFTKGIGFFLLQIASLILVASDRVLILQLFGAVEAGKYDLTYRLSNILLMLFSVINTVLWSHFTTQWNNKKTNETTKTFFNIDRATILVALLTIPLCAFTNYIVSLWISPDIKFDLTYLIGYGLYIVGYFTISSYSAFLNGSGLLKTQLKAQILASISKFSIILIIFYTLNSVLTPSLIVLLGGVTMCCVAYFFRRASYLASSQNN</sequence>
<evidence type="ECO:0000256" key="6">
    <source>
        <dbReference type="SAM" id="Phobius"/>
    </source>
</evidence>
<feature type="transmembrane region" description="Helical" evidence="6">
    <location>
        <begin position="252"/>
        <end position="276"/>
    </location>
</feature>
<evidence type="ECO:0000256" key="1">
    <source>
        <dbReference type="ARBA" id="ARBA00004651"/>
    </source>
</evidence>
<keyword evidence="2" id="KW-1003">Cell membrane</keyword>
<proteinExistence type="predicted"/>
<name>A0A7X1Y8D5_9PSED</name>
<gene>
    <name evidence="7" type="ORF">GHO30_07790</name>
</gene>